<dbReference type="OrthoDB" id="7735175at2759"/>
<organism evidence="1">
    <name type="scientific">Anopheles sinensis</name>
    <name type="common">Mosquito</name>
    <dbReference type="NCBI Taxonomy" id="74873"/>
    <lineage>
        <taxon>Eukaryota</taxon>
        <taxon>Metazoa</taxon>
        <taxon>Ecdysozoa</taxon>
        <taxon>Arthropoda</taxon>
        <taxon>Hexapoda</taxon>
        <taxon>Insecta</taxon>
        <taxon>Pterygota</taxon>
        <taxon>Neoptera</taxon>
        <taxon>Endopterygota</taxon>
        <taxon>Diptera</taxon>
        <taxon>Nematocera</taxon>
        <taxon>Culicoidea</taxon>
        <taxon>Culicidae</taxon>
        <taxon>Anophelinae</taxon>
        <taxon>Anopheles</taxon>
    </lineage>
</organism>
<accession>A0A084VIP2</accession>
<dbReference type="EMBL" id="KE524854">
    <property type="protein sequence ID" value="KFB37836.1"/>
    <property type="molecule type" value="Genomic_DNA"/>
</dbReference>
<dbReference type="STRING" id="74873.A0A084VIP2"/>
<dbReference type="VEuPathDB" id="VectorBase:ASIC005007"/>
<sequence>MASANQFQIQEKQIDGRTVIEITGVQIVISDLFIHEVESKLKQSSAEEIRIIATECITIGADLKQTIWHGKNIVVLADWVTVSKSVTWDVSGADNDHVYSNNAGTDEGGDGMQGADGFPGESGGNVLILTSRIENAQYLTILSNGGKGSNGQDGGHGRDGENGVGINANDFFSKFPVTHHLLEAQEKFRLTQPLIALNALQKSLRHSGYDAPKLRQPT</sequence>
<dbReference type="EMBL" id="ATLV01013377">
    <property type="status" value="NOT_ANNOTATED_CDS"/>
    <property type="molecule type" value="Genomic_DNA"/>
</dbReference>
<dbReference type="AlphaFoldDB" id="A0A084VIP2"/>
<protein>
    <submittedName>
        <fullName evidence="1 2">Uncharacterized protein</fullName>
    </submittedName>
</protein>
<dbReference type="Proteomes" id="UP000030765">
    <property type="component" value="Unassembled WGS sequence"/>
</dbReference>
<evidence type="ECO:0000313" key="2">
    <source>
        <dbReference type="EnsemblMetazoa" id="ASIC005007-PA"/>
    </source>
</evidence>
<keyword evidence="3" id="KW-1185">Reference proteome</keyword>
<dbReference type="EnsemblMetazoa" id="ASIC005007-RA">
    <property type="protein sequence ID" value="ASIC005007-PA"/>
    <property type="gene ID" value="ASIC005007"/>
</dbReference>
<reference evidence="2" key="2">
    <citation type="submission" date="2020-05" db="UniProtKB">
        <authorList>
            <consortium name="EnsemblMetazoa"/>
        </authorList>
    </citation>
    <scope>IDENTIFICATION</scope>
</reference>
<gene>
    <name evidence="1" type="ORF">ZHAS_00005007</name>
</gene>
<name>A0A084VIP2_ANOSI</name>
<reference evidence="1 3" key="1">
    <citation type="journal article" date="2014" name="BMC Genomics">
        <title>Genome sequence of Anopheles sinensis provides insight into genetics basis of mosquito competence for malaria parasites.</title>
        <authorList>
            <person name="Zhou D."/>
            <person name="Zhang D."/>
            <person name="Ding G."/>
            <person name="Shi L."/>
            <person name="Hou Q."/>
            <person name="Ye Y."/>
            <person name="Xu Y."/>
            <person name="Zhou H."/>
            <person name="Xiong C."/>
            <person name="Li S."/>
            <person name="Yu J."/>
            <person name="Hong S."/>
            <person name="Yu X."/>
            <person name="Zou P."/>
            <person name="Chen C."/>
            <person name="Chang X."/>
            <person name="Wang W."/>
            <person name="Lv Y."/>
            <person name="Sun Y."/>
            <person name="Ma L."/>
            <person name="Shen B."/>
            <person name="Zhu C."/>
        </authorList>
    </citation>
    <scope>NUCLEOTIDE SEQUENCE [LARGE SCALE GENOMIC DNA]</scope>
</reference>
<proteinExistence type="predicted"/>
<evidence type="ECO:0000313" key="3">
    <source>
        <dbReference type="Proteomes" id="UP000030765"/>
    </source>
</evidence>
<evidence type="ECO:0000313" key="1">
    <source>
        <dbReference type="EMBL" id="KFB37836.1"/>
    </source>
</evidence>
<dbReference type="OMA" id="ATECITI"/>